<reference evidence="1" key="1">
    <citation type="submission" date="2014-11" db="EMBL/GenBank/DDBJ databases">
        <authorList>
            <person name="Amaro Gonzalez C."/>
        </authorList>
    </citation>
    <scope>NUCLEOTIDE SEQUENCE</scope>
</reference>
<reference evidence="1" key="2">
    <citation type="journal article" date="2015" name="Fish Shellfish Immunol.">
        <title>Early steps in the European eel (Anguilla anguilla)-Vibrio vulnificus interaction in the gills: Role of the RtxA13 toxin.</title>
        <authorList>
            <person name="Callol A."/>
            <person name="Pajuelo D."/>
            <person name="Ebbesson L."/>
            <person name="Teles M."/>
            <person name="MacKenzie S."/>
            <person name="Amaro C."/>
        </authorList>
    </citation>
    <scope>NUCLEOTIDE SEQUENCE</scope>
</reference>
<dbReference type="AlphaFoldDB" id="A0A0E9S6Q8"/>
<protein>
    <submittedName>
        <fullName evidence="1">Uncharacterized protein</fullName>
    </submittedName>
</protein>
<organism evidence="1">
    <name type="scientific">Anguilla anguilla</name>
    <name type="common">European freshwater eel</name>
    <name type="synonym">Muraena anguilla</name>
    <dbReference type="NCBI Taxonomy" id="7936"/>
    <lineage>
        <taxon>Eukaryota</taxon>
        <taxon>Metazoa</taxon>
        <taxon>Chordata</taxon>
        <taxon>Craniata</taxon>
        <taxon>Vertebrata</taxon>
        <taxon>Euteleostomi</taxon>
        <taxon>Actinopterygii</taxon>
        <taxon>Neopterygii</taxon>
        <taxon>Teleostei</taxon>
        <taxon>Anguilliformes</taxon>
        <taxon>Anguillidae</taxon>
        <taxon>Anguilla</taxon>
    </lineage>
</organism>
<accession>A0A0E9S6Q8</accession>
<name>A0A0E9S6Q8_ANGAN</name>
<dbReference type="EMBL" id="GBXM01071453">
    <property type="protein sequence ID" value="JAH37124.1"/>
    <property type="molecule type" value="Transcribed_RNA"/>
</dbReference>
<sequence length="56" mass="6351">MVIVTIFKMKKKSYSQPPLSFRCPKYYPDVAQTLSTHCTNAGEALGQYQGRSQPVR</sequence>
<proteinExistence type="predicted"/>
<evidence type="ECO:0000313" key="1">
    <source>
        <dbReference type="EMBL" id="JAH37124.1"/>
    </source>
</evidence>